<dbReference type="Gene3D" id="3.90.550.10">
    <property type="entry name" value="Spore Coat Polysaccharide Biosynthesis Protein SpsA, Chain A"/>
    <property type="match status" value="1"/>
</dbReference>
<name>A0A645BFN1_9ZZZZ</name>
<evidence type="ECO:0000259" key="1">
    <source>
        <dbReference type="Pfam" id="PF00483"/>
    </source>
</evidence>
<dbReference type="InterPro" id="IPR005835">
    <property type="entry name" value="NTP_transferase_dom"/>
</dbReference>
<keyword evidence="2" id="KW-0548">Nucleotidyltransferase</keyword>
<dbReference type="EMBL" id="VSSQ01018634">
    <property type="protein sequence ID" value="MPM61993.1"/>
    <property type="molecule type" value="Genomic_DNA"/>
</dbReference>
<feature type="domain" description="Nucleotidyl transferase" evidence="1">
    <location>
        <begin position="12"/>
        <end position="121"/>
    </location>
</feature>
<dbReference type="SUPFAM" id="SSF53448">
    <property type="entry name" value="Nucleotide-diphospho-sugar transferases"/>
    <property type="match status" value="1"/>
</dbReference>
<dbReference type="GO" id="GO:0003983">
    <property type="term" value="F:UTP:glucose-1-phosphate uridylyltransferase activity"/>
    <property type="evidence" value="ECO:0007669"/>
    <property type="project" value="UniProtKB-EC"/>
</dbReference>
<protein>
    <submittedName>
        <fullName evidence="2">UTP--glucose-1-phosphate uridylyltransferase</fullName>
        <ecNumber evidence="2">2.7.7.9</ecNumber>
    </submittedName>
</protein>
<dbReference type="PANTHER" id="PTHR22572">
    <property type="entry name" value="SUGAR-1-PHOSPHATE GUANYL TRANSFERASE"/>
    <property type="match status" value="1"/>
</dbReference>
<organism evidence="2">
    <name type="scientific">bioreactor metagenome</name>
    <dbReference type="NCBI Taxonomy" id="1076179"/>
    <lineage>
        <taxon>unclassified sequences</taxon>
        <taxon>metagenomes</taxon>
        <taxon>ecological metagenomes</taxon>
    </lineage>
</organism>
<dbReference type="InterPro" id="IPR050486">
    <property type="entry name" value="Mannose-1P_guanyltransferase"/>
</dbReference>
<accession>A0A645BFN1</accession>
<keyword evidence="2" id="KW-0808">Transferase</keyword>
<dbReference type="Pfam" id="PF00483">
    <property type="entry name" value="NTP_transferase"/>
    <property type="match status" value="1"/>
</dbReference>
<dbReference type="AlphaFoldDB" id="A0A645BFN1"/>
<gene>
    <name evidence="2" type="primary">cugP_3</name>
    <name evidence="2" type="ORF">SDC9_108858</name>
</gene>
<reference evidence="2" key="1">
    <citation type="submission" date="2019-08" db="EMBL/GenBank/DDBJ databases">
        <authorList>
            <person name="Kucharzyk K."/>
            <person name="Murdoch R.W."/>
            <person name="Higgins S."/>
            <person name="Loffler F."/>
        </authorList>
    </citation>
    <scope>NUCLEOTIDE SEQUENCE</scope>
</reference>
<dbReference type="EC" id="2.7.7.9" evidence="2"/>
<evidence type="ECO:0000313" key="2">
    <source>
        <dbReference type="EMBL" id="MPM61993.1"/>
    </source>
</evidence>
<comment type="caution">
    <text evidence="2">The sequence shown here is derived from an EMBL/GenBank/DDBJ whole genome shotgun (WGS) entry which is preliminary data.</text>
</comment>
<proteinExistence type="predicted"/>
<dbReference type="InterPro" id="IPR029044">
    <property type="entry name" value="Nucleotide-diphossugar_trans"/>
</dbReference>
<sequence length="172" mass="19371">MIKAYFSELEKDYELTFIDEATPLGTGGGLELLKGILQETFIFINCDTVVEEDFKKILDTHRKNGNLVTRITALKRFEIPYGVVEPGENGSIRAFREKPQLSYLVNTGCYLVEPQVINSLKSGEAVGFPTVVDRLRASGEPVGVYPVSQDAGLDMGRFDTMEEMRRRLERDE</sequence>